<dbReference type="EMBL" id="BAABLP010000002">
    <property type="protein sequence ID" value="GAA4740929.1"/>
    <property type="molecule type" value="Genomic_DNA"/>
</dbReference>
<comment type="caution">
    <text evidence="2">The sequence shown here is derived from an EMBL/GenBank/DDBJ whole genome shotgun (WGS) entry which is preliminary data.</text>
</comment>
<keyword evidence="1" id="KW-1133">Transmembrane helix</keyword>
<protein>
    <submittedName>
        <fullName evidence="2">YggT family protein</fullName>
    </submittedName>
</protein>
<feature type="transmembrane region" description="Helical" evidence="1">
    <location>
        <begin position="6"/>
        <end position="28"/>
    </location>
</feature>
<gene>
    <name evidence="2" type="ORF">GCM10025783_09920</name>
</gene>
<dbReference type="Pfam" id="PF02325">
    <property type="entry name" value="CCB3_YggT"/>
    <property type="match status" value="1"/>
</dbReference>
<organism evidence="2 3">
    <name type="scientific">Amnibacterium soli</name>
    <dbReference type="NCBI Taxonomy" id="1282736"/>
    <lineage>
        <taxon>Bacteria</taxon>
        <taxon>Bacillati</taxon>
        <taxon>Actinomycetota</taxon>
        <taxon>Actinomycetes</taxon>
        <taxon>Micrococcales</taxon>
        <taxon>Microbacteriaceae</taxon>
        <taxon>Amnibacterium</taxon>
    </lineage>
</organism>
<dbReference type="InterPro" id="IPR003425">
    <property type="entry name" value="CCB3/YggT"/>
</dbReference>
<feature type="transmembrane region" description="Helical" evidence="1">
    <location>
        <begin position="74"/>
        <end position="97"/>
    </location>
</feature>
<dbReference type="Proteomes" id="UP001500121">
    <property type="component" value="Unassembled WGS sequence"/>
</dbReference>
<evidence type="ECO:0000313" key="2">
    <source>
        <dbReference type="EMBL" id="GAA4740929.1"/>
    </source>
</evidence>
<evidence type="ECO:0000313" key="3">
    <source>
        <dbReference type="Proteomes" id="UP001500121"/>
    </source>
</evidence>
<reference evidence="3" key="1">
    <citation type="journal article" date="2019" name="Int. J. Syst. Evol. Microbiol.">
        <title>The Global Catalogue of Microorganisms (GCM) 10K type strain sequencing project: providing services to taxonomists for standard genome sequencing and annotation.</title>
        <authorList>
            <consortium name="The Broad Institute Genomics Platform"/>
            <consortium name="The Broad Institute Genome Sequencing Center for Infectious Disease"/>
            <person name="Wu L."/>
            <person name="Ma J."/>
        </authorList>
    </citation>
    <scope>NUCLEOTIDE SEQUENCE [LARGE SCALE GENOMIC DNA]</scope>
    <source>
        <strain evidence="3">JCM 19015</strain>
    </source>
</reference>
<name>A0ABP8YZ30_9MICO</name>
<keyword evidence="3" id="KW-1185">Reference proteome</keyword>
<keyword evidence="1" id="KW-0812">Transmembrane</keyword>
<accession>A0ABP8YZ30</accession>
<dbReference type="RefSeq" id="WP_345479906.1">
    <property type="nucleotide sequence ID" value="NZ_BAABLP010000002.1"/>
</dbReference>
<keyword evidence="1" id="KW-0472">Membrane</keyword>
<sequence length="100" mass="11029">MSPIALIGAVGYVVLLVYFFALWARFILDLVQAFSDSWRPRGVVLVLAEAAYTVTDPPIKAVRRVLPPLRIGQFALDFGFTIVMFGVIVLMYVAIALQAV</sequence>
<evidence type="ECO:0000256" key="1">
    <source>
        <dbReference type="SAM" id="Phobius"/>
    </source>
</evidence>
<proteinExistence type="predicted"/>